<sequence length="159" mass="17385">MTPEQAVHALDALLDEAMSAIRPPLRYRDGRPWSTERTAGPDDHSLGYATATRDRYVMTKVAPSKYGALLGITERGWQARGYRITAVNPRQPAMFASTPAGYGVCLLVGAAGNITFQAAVGPVPVIRDRDPFGTHAPEPTLPDGRPDILPRYEDPFWSH</sequence>
<dbReference type="RefSeq" id="WP_270151800.1">
    <property type="nucleotide sequence ID" value="NZ_CP115452.1"/>
</dbReference>
<reference evidence="2 3" key="1">
    <citation type="submission" date="2022-12" db="EMBL/GenBank/DDBJ databases">
        <title>HUAS 3-15.</title>
        <authorList>
            <person name="Mo P."/>
        </authorList>
    </citation>
    <scope>NUCLEOTIDE SEQUENCE [LARGE SCALE GENOMIC DNA]</scope>
    <source>
        <strain evidence="2 3">HUAS 3-15</strain>
        <plasmid evidence="2 3">punmamed3</plasmid>
    </source>
</reference>
<accession>A0ABY7QIL7</accession>
<name>A0ABY7QIL7_9ACTN</name>
<feature type="region of interest" description="Disordered" evidence="1">
    <location>
        <begin position="130"/>
        <end position="159"/>
    </location>
</feature>
<proteinExistence type="predicted"/>
<evidence type="ECO:0000256" key="1">
    <source>
        <dbReference type="SAM" id="MobiDB-lite"/>
    </source>
</evidence>
<gene>
    <name evidence="2" type="ORF">O1G21_40915</name>
</gene>
<keyword evidence="2" id="KW-0614">Plasmid</keyword>
<feature type="compositionally biased region" description="Basic and acidic residues" evidence="1">
    <location>
        <begin position="144"/>
        <end position="159"/>
    </location>
</feature>
<protein>
    <submittedName>
        <fullName evidence="2">Uncharacterized protein</fullName>
    </submittedName>
</protein>
<evidence type="ECO:0000313" key="2">
    <source>
        <dbReference type="EMBL" id="WBP92095.1"/>
    </source>
</evidence>
<keyword evidence="3" id="KW-1185">Reference proteome</keyword>
<evidence type="ECO:0000313" key="3">
    <source>
        <dbReference type="Proteomes" id="UP001212821"/>
    </source>
</evidence>
<dbReference type="EMBL" id="CP115452">
    <property type="protein sequence ID" value="WBP92095.1"/>
    <property type="molecule type" value="Genomic_DNA"/>
</dbReference>
<geneLocation type="plasmid" evidence="2 3">
    <name>punmamed3</name>
</geneLocation>
<organism evidence="2 3">
    <name type="scientific">Kitasatospora cathayae</name>
    <dbReference type="NCBI Taxonomy" id="3004092"/>
    <lineage>
        <taxon>Bacteria</taxon>
        <taxon>Bacillati</taxon>
        <taxon>Actinomycetota</taxon>
        <taxon>Actinomycetes</taxon>
        <taxon>Kitasatosporales</taxon>
        <taxon>Streptomycetaceae</taxon>
        <taxon>Kitasatospora</taxon>
    </lineage>
</organism>
<dbReference type="Proteomes" id="UP001212821">
    <property type="component" value="Plasmid punmamed3"/>
</dbReference>